<evidence type="ECO:0000256" key="6">
    <source>
        <dbReference type="RuleBase" id="RU003682"/>
    </source>
</evidence>
<organism evidence="8 9">
    <name type="scientific">Rhamnella rubrinervis</name>
    <dbReference type="NCBI Taxonomy" id="2594499"/>
    <lineage>
        <taxon>Eukaryota</taxon>
        <taxon>Viridiplantae</taxon>
        <taxon>Streptophyta</taxon>
        <taxon>Embryophyta</taxon>
        <taxon>Tracheophyta</taxon>
        <taxon>Spermatophyta</taxon>
        <taxon>Magnoliopsida</taxon>
        <taxon>eudicotyledons</taxon>
        <taxon>Gunneridae</taxon>
        <taxon>Pentapetalae</taxon>
        <taxon>rosids</taxon>
        <taxon>fabids</taxon>
        <taxon>Rosales</taxon>
        <taxon>Rhamnaceae</taxon>
        <taxon>rhamnoid group</taxon>
        <taxon>Rhamneae</taxon>
        <taxon>Rhamnella</taxon>
    </lineage>
</organism>
<dbReference type="PANTHER" id="PTHR47991">
    <property type="entry name" value="OXOGLUTARATE/IRON-DEPENDENT DIOXYGENASE"/>
    <property type="match status" value="1"/>
</dbReference>
<dbReference type="FunFam" id="2.60.120.330:FF:000001">
    <property type="entry name" value="Protein SRG1"/>
    <property type="match status" value="1"/>
</dbReference>
<evidence type="ECO:0000313" key="9">
    <source>
        <dbReference type="Proteomes" id="UP000796880"/>
    </source>
</evidence>
<dbReference type="OrthoDB" id="288590at2759"/>
<evidence type="ECO:0000256" key="2">
    <source>
        <dbReference type="ARBA" id="ARBA00022723"/>
    </source>
</evidence>
<name>A0A8K0HDI7_9ROSA</name>
<evidence type="ECO:0000256" key="5">
    <source>
        <dbReference type="ARBA" id="ARBA00023004"/>
    </source>
</evidence>
<dbReference type="GO" id="GO:0016491">
    <property type="term" value="F:oxidoreductase activity"/>
    <property type="evidence" value="ECO:0007669"/>
    <property type="project" value="UniProtKB-KW"/>
</dbReference>
<dbReference type="Pfam" id="PF03171">
    <property type="entry name" value="2OG-FeII_Oxy"/>
    <property type="match status" value="1"/>
</dbReference>
<dbReference type="GO" id="GO:0046872">
    <property type="term" value="F:metal ion binding"/>
    <property type="evidence" value="ECO:0007669"/>
    <property type="project" value="UniProtKB-KW"/>
</dbReference>
<sequence>MASKIAAGFGSSDQSPVSVQELAKEPLIAVPQSFVRVDDDHLQPPNGLFDKTTTIPTFDMNKLVNIEEATDLDDELERLHITCQEWGIFQLMNHGISSELLEKLKHEIEECFNLPLEEKMKYKVRPGEVEGYGTAVKTHGQKLDWGDRFYMIINPILRRKPHLFPQLPPSLRTILECYFLELNKLAMTLVGLLARALKIDKKEIKELVEDGMQSVRMTYYPPCPQPDRVIGLTPHSDATAITILHQLNGVDGLQIKKDGVWIPVNFVQDAFVVNVGDILEIMSNGVYKSVEHRVMVNSDKERISLAMFFNLKFEAEIGPLASLINPQNPPLFKRIPMEKYVKDFFSRRKLDGKTYLEQMMIKNEGTHTAP</sequence>
<keyword evidence="2 6" id="KW-0479">Metal-binding</keyword>
<dbReference type="GO" id="GO:0031418">
    <property type="term" value="F:L-ascorbic acid binding"/>
    <property type="evidence" value="ECO:0007669"/>
    <property type="project" value="UniProtKB-KW"/>
</dbReference>
<accession>A0A8K0HDI7</accession>
<keyword evidence="9" id="KW-1185">Reference proteome</keyword>
<keyword evidence="3" id="KW-0847">Vitamin C</keyword>
<dbReference type="AlphaFoldDB" id="A0A8K0HDI7"/>
<proteinExistence type="inferred from homology"/>
<feature type="domain" description="Fe2OG dioxygenase" evidence="7">
    <location>
        <begin position="211"/>
        <end position="311"/>
    </location>
</feature>
<evidence type="ECO:0000259" key="7">
    <source>
        <dbReference type="PROSITE" id="PS51471"/>
    </source>
</evidence>
<dbReference type="InterPro" id="IPR027443">
    <property type="entry name" value="IPNS-like_sf"/>
</dbReference>
<dbReference type="Pfam" id="PF14226">
    <property type="entry name" value="DIOX_N"/>
    <property type="match status" value="1"/>
</dbReference>
<gene>
    <name evidence="8" type="ORF">FNV43_RR05912</name>
</gene>
<dbReference type="InterPro" id="IPR005123">
    <property type="entry name" value="Oxoglu/Fe-dep_dioxygenase_dom"/>
</dbReference>
<reference evidence="8" key="1">
    <citation type="submission" date="2020-03" db="EMBL/GenBank/DDBJ databases">
        <title>A high-quality chromosome-level genome assembly of a woody plant with both climbing and erect habits, Rhamnella rubrinervis.</title>
        <authorList>
            <person name="Lu Z."/>
            <person name="Yang Y."/>
            <person name="Zhu X."/>
            <person name="Sun Y."/>
        </authorList>
    </citation>
    <scope>NUCLEOTIDE SEQUENCE</scope>
    <source>
        <strain evidence="8">BYM</strain>
        <tissue evidence="8">Leaf</tissue>
    </source>
</reference>
<dbReference type="PROSITE" id="PS51471">
    <property type="entry name" value="FE2OG_OXY"/>
    <property type="match status" value="1"/>
</dbReference>
<comment type="caution">
    <text evidence="8">The sequence shown here is derived from an EMBL/GenBank/DDBJ whole genome shotgun (WGS) entry which is preliminary data.</text>
</comment>
<dbReference type="Proteomes" id="UP000796880">
    <property type="component" value="Unassembled WGS sequence"/>
</dbReference>
<evidence type="ECO:0000256" key="1">
    <source>
        <dbReference type="ARBA" id="ARBA00008056"/>
    </source>
</evidence>
<evidence type="ECO:0000256" key="4">
    <source>
        <dbReference type="ARBA" id="ARBA00023002"/>
    </source>
</evidence>
<protein>
    <recommendedName>
        <fullName evidence="7">Fe2OG dioxygenase domain-containing protein</fullName>
    </recommendedName>
</protein>
<comment type="similarity">
    <text evidence="1 6">Belongs to the iron/ascorbate-dependent oxidoreductase family.</text>
</comment>
<dbReference type="Gene3D" id="2.60.120.330">
    <property type="entry name" value="B-lactam Antibiotic, Isopenicillin N Synthase, Chain"/>
    <property type="match status" value="1"/>
</dbReference>
<keyword evidence="5 6" id="KW-0408">Iron</keyword>
<evidence type="ECO:0000313" key="8">
    <source>
        <dbReference type="EMBL" id="KAF3449833.1"/>
    </source>
</evidence>
<keyword evidence="4 6" id="KW-0560">Oxidoreductase</keyword>
<dbReference type="InterPro" id="IPR026992">
    <property type="entry name" value="DIOX_N"/>
</dbReference>
<dbReference type="SUPFAM" id="SSF51197">
    <property type="entry name" value="Clavaminate synthase-like"/>
    <property type="match status" value="1"/>
</dbReference>
<dbReference type="InterPro" id="IPR050295">
    <property type="entry name" value="Plant_2OG-oxidoreductases"/>
</dbReference>
<dbReference type="InterPro" id="IPR044861">
    <property type="entry name" value="IPNS-like_FE2OG_OXY"/>
</dbReference>
<dbReference type="EMBL" id="VOIH02000003">
    <property type="protein sequence ID" value="KAF3449833.1"/>
    <property type="molecule type" value="Genomic_DNA"/>
</dbReference>
<evidence type="ECO:0000256" key="3">
    <source>
        <dbReference type="ARBA" id="ARBA00022896"/>
    </source>
</evidence>